<feature type="transmembrane region" description="Helical" evidence="1">
    <location>
        <begin position="12"/>
        <end position="34"/>
    </location>
</feature>
<feature type="transmembrane region" description="Helical" evidence="1">
    <location>
        <begin position="54"/>
        <end position="74"/>
    </location>
</feature>
<keyword evidence="3" id="KW-0012">Acyltransferase</keyword>
<keyword evidence="3" id="KW-0378">Hydrolase</keyword>
<evidence type="ECO:0000313" key="3">
    <source>
        <dbReference type="EMBL" id="SEB81104.1"/>
    </source>
</evidence>
<keyword evidence="1" id="KW-1133">Transmembrane helix</keyword>
<dbReference type="AlphaFoldDB" id="A0A1H4MEE9"/>
<evidence type="ECO:0000256" key="1">
    <source>
        <dbReference type="SAM" id="Phobius"/>
    </source>
</evidence>
<protein>
    <submittedName>
        <fullName evidence="3">Peptidoglycan/LPS O-acetylase OafA/YrhL, contains acyltransferase and SGNH-hydrolase domains</fullName>
    </submittedName>
</protein>
<dbReference type="RefSeq" id="WP_074671712.1">
    <property type="nucleotide sequence ID" value="NZ_FNTB01000001.1"/>
</dbReference>
<feature type="transmembrane region" description="Helical" evidence="1">
    <location>
        <begin position="218"/>
        <end position="239"/>
    </location>
</feature>
<dbReference type="GO" id="GO:0016747">
    <property type="term" value="F:acyltransferase activity, transferring groups other than amino-acyl groups"/>
    <property type="evidence" value="ECO:0007669"/>
    <property type="project" value="InterPro"/>
</dbReference>
<proteinExistence type="predicted"/>
<feature type="transmembrane region" description="Helical" evidence="1">
    <location>
        <begin position="153"/>
        <end position="172"/>
    </location>
</feature>
<feature type="transmembrane region" description="Helical" evidence="1">
    <location>
        <begin position="323"/>
        <end position="341"/>
    </location>
</feature>
<keyword evidence="3" id="KW-0808">Transferase</keyword>
<keyword evidence="1" id="KW-0812">Transmembrane</keyword>
<feature type="transmembrane region" description="Helical" evidence="1">
    <location>
        <begin position="178"/>
        <end position="206"/>
    </location>
</feature>
<feature type="transmembrane region" description="Helical" evidence="1">
    <location>
        <begin position="259"/>
        <end position="275"/>
    </location>
</feature>
<feature type="transmembrane region" description="Helical" evidence="1">
    <location>
        <begin position="95"/>
        <end position="115"/>
    </location>
</feature>
<accession>A0A1H4MEE9</accession>
<evidence type="ECO:0000313" key="4">
    <source>
        <dbReference type="Proteomes" id="UP000183038"/>
    </source>
</evidence>
<reference evidence="3 4" key="1">
    <citation type="submission" date="2016-10" db="EMBL/GenBank/DDBJ databases">
        <authorList>
            <person name="de Groot N.N."/>
        </authorList>
    </citation>
    <scope>NUCLEOTIDE SEQUENCE [LARGE SCALE GENOMIC DNA]</scope>
    <source>
        <strain evidence="3 4">MAR_2009_71</strain>
    </source>
</reference>
<dbReference type="GO" id="GO:0016787">
    <property type="term" value="F:hydrolase activity"/>
    <property type="evidence" value="ECO:0007669"/>
    <property type="project" value="UniProtKB-KW"/>
</dbReference>
<dbReference type="PANTHER" id="PTHR23028">
    <property type="entry name" value="ACETYLTRANSFERASE"/>
    <property type="match status" value="1"/>
</dbReference>
<dbReference type="EMBL" id="FNTB01000001">
    <property type="protein sequence ID" value="SEB81104.1"/>
    <property type="molecule type" value="Genomic_DNA"/>
</dbReference>
<name>A0A1H4MEE9_9FLAO</name>
<keyword evidence="1" id="KW-0472">Membrane</keyword>
<sequence length="380" mass="44522">MKFLKHKESNPHISGYSSIFLDSLRLLAALVVVYVHAHDQWIQATNTSLGIRHLGHTSVIVFFVLSGFVIAFTTQNKNRGWKQYLQARLSRLYSMLLPALLISAIIEFTIFYIDFNMLSEYTRGASWPRYLFTMLFLNESGLISAAPPINRPLWSLSYEFWYYIIFSLFIFLEKGWRTYLIIVIFCCFAGPKILIMMPIWLAGTYAYNHHREFNNSNIAWFLVFASIFISVILSFVLPIIPFELGQEPMFYSNQFLTDYAIGIIIAAGLLILPMNRPSSLASKFVPIFRKLGDLTFPIYVLHHPFLILWRTLFGYQVNDKFEMWTAIISVLFITSFLGVYLEGKRYLFTNFFKWLLNLRFLNNWNTKYSFVMLKQQVQKK</sequence>
<dbReference type="Pfam" id="PF01757">
    <property type="entry name" value="Acyl_transf_3"/>
    <property type="match status" value="1"/>
</dbReference>
<dbReference type="Proteomes" id="UP000183038">
    <property type="component" value="Unassembled WGS sequence"/>
</dbReference>
<evidence type="ECO:0000259" key="2">
    <source>
        <dbReference type="Pfam" id="PF01757"/>
    </source>
</evidence>
<feature type="domain" description="Acyltransferase 3" evidence="2">
    <location>
        <begin position="20"/>
        <end position="340"/>
    </location>
</feature>
<dbReference type="InterPro" id="IPR002656">
    <property type="entry name" value="Acyl_transf_3_dom"/>
</dbReference>
<organism evidence="3 4">
    <name type="scientific">Maribacter dokdonensis</name>
    <dbReference type="NCBI Taxonomy" id="320912"/>
    <lineage>
        <taxon>Bacteria</taxon>
        <taxon>Pseudomonadati</taxon>
        <taxon>Bacteroidota</taxon>
        <taxon>Flavobacteriia</taxon>
        <taxon>Flavobacteriales</taxon>
        <taxon>Flavobacteriaceae</taxon>
        <taxon>Maribacter</taxon>
    </lineage>
</organism>
<dbReference type="OrthoDB" id="9796461at2"/>
<dbReference type="InterPro" id="IPR050879">
    <property type="entry name" value="Acyltransferase_3"/>
</dbReference>
<gene>
    <name evidence="3" type="ORF">SAMN05192540_1605</name>
</gene>